<name>A0ABR4DUJ9_9PEZI</name>
<reference evidence="4 5" key="1">
    <citation type="submission" date="2024-03" db="EMBL/GenBank/DDBJ databases">
        <title>A high-quality draft genome sequence of Diaporthe vaccinii, a causative agent of upright dieback and viscid rot disease in cranberry plants.</title>
        <authorList>
            <person name="Sarrasin M."/>
            <person name="Lang B.F."/>
            <person name="Burger G."/>
        </authorList>
    </citation>
    <scope>NUCLEOTIDE SEQUENCE [LARGE SCALE GENOMIC DNA]</scope>
    <source>
        <strain evidence="4 5">IS7</strain>
    </source>
</reference>
<evidence type="ECO:0000313" key="4">
    <source>
        <dbReference type="EMBL" id="KAL2274055.1"/>
    </source>
</evidence>
<dbReference type="Pfam" id="PF00226">
    <property type="entry name" value="DnaJ"/>
    <property type="match status" value="1"/>
</dbReference>
<dbReference type="CDD" id="cd06257">
    <property type="entry name" value="DnaJ"/>
    <property type="match status" value="1"/>
</dbReference>
<feature type="domain" description="J" evidence="3">
    <location>
        <begin position="50"/>
        <end position="115"/>
    </location>
</feature>
<sequence>MPLRISPFRAAAAAHLAAAADRRTRPPPGTLSCFFHSTRALRRDDIDSKNHYETLGVQTSASPKDIKRSFYHLSKTHHPDHNRDDPLASKRFMRISEAYSVLSHTERRAKYDRDVLRLHDQRADAGPGSPQHHRGGSYSSTGPAGGRPASGLSRRRGTFRGPPPSFYRSGGWGAHGAKRSQAHEESTSGTGSSSSTSGNHHHGHHHHHHHHHQQQHTASGAAGPGQEPFGGGSSDMPHFDRTAKAAHTRTQSRVDEIRARNAAKKPRFPSASGDYGEVGSFFAVLAVLGVAVGLPYLVMRGWNRPSEKKQKKAQG</sequence>
<organism evidence="4 5">
    <name type="scientific">Diaporthe vaccinii</name>
    <dbReference type="NCBI Taxonomy" id="105482"/>
    <lineage>
        <taxon>Eukaryota</taxon>
        <taxon>Fungi</taxon>
        <taxon>Dikarya</taxon>
        <taxon>Ascomycota</taxon>
        <taxon>Pezizomycotina</taxon>
        <taxon>Sordariomycetes</taxon>
        <taxon>Sordariomycetidae</taxon>
        <taxon>Diaporthales</taxon>
        <taxon>Diaporthaceae</taxon>
        <taxon>Diaporthe</taxon>
        <taxon>Diaporthe eres species complex</taxon>
    </lineage>
</organism>
<dbReference type="InterPro" id="IPR052763">
    <property type="entry name" value="DnaJ_C4"/>
</dbReference>
<dbReference type="SMART" id="SM00271">
    <property type="entry name" value="DnaJ"/>
    <property type="match status" value="1"/>
</dbReference>
<feature type="compositionally biased region" description="Basic residues" evidence="1">
    <location>
        <begin position="199"/>
        <end position="214"/>
    </location>
</feature>
<dbReference type="SUPFAM" id="SSF46565">
    <property type="entry name" value="Chaperone J-domain"/>
    <property type="match status" value="1"/>
</dbReference>
<keyword evidence="2" id="KW-1133">Transmembrane helix</keyword>
<evidence type="ECO:0000256" key="2">
    <source>
        <dbReference type="SAM" id="Phobius"/>
    </source>
</evidence>
<gene>
    <name evidence="4" type="ORF">FJTKL_03674</name>
</gene>
<evidence type="ECO:0000256" key="1">
    <source>
        <dbReference type="SAM" id="MobiDB-lite"/>
    </source>
</evidence>
<keyword evidence="5" id="KW-1185">Reference proteome</keyword>
<dbReference type="PRINTS" id="PR00625">
    <property type="entry name" value="JDOMAIN"/>
</dbReference>
<dbReference type="PROSITE" id="PS50076">
    <property type="entry name" value="DNAJ_2"/>
    <property type="match status" value="1"/>
</dbReference>
<keyword evidence="2" id="KW-0472">Membrane</keyword>
<feature type="region of interest" description="Disordered" evidence="1">
    <location>
        <begin position="122"/>
        <end position="273"/>
    </location>
</feature>
<protein>
    <recommendedName>
        <fullName evidence="3">J domain-containing protein</fullName>
    </recommendedName>
</protein>
<dbReference type="PANTHER" id="PTHR44825">
    <property type="match status" value="1"/>
</dbReference>
<comment type="caution">
    <text evidence="4">The sequence shown here is derived from an EMBL/GenBank/DDBJ whole genome shotgun (WGS) entry which is preliminary data.</text>
</comment>
<dbReference type="InterPro" id="IPR001623">
    <property type="entry name" value="DnaJ_domain"/>
</dbReference>
<dbReference type="EMBL" id="JBAWTH010000167">
    <property type="protein sequence ID" value="KAL2274055.1"/>
    <property type="molecule type" value="Genomic_DNA"/>
</dbReference>
<dbReference type="InterPro" id="IPR036869">
    <property type="entry name" value="J_dom_sf"/>
</dbReference>
<feature type="transmembrane region" description="Helical" evidence="2">
    <location>
        <begin position="278"/>
        <end position="299"/>
    </location>
</feature>
<dbReference type="PANTHER" id="PTHR44825:SF1">
    <property type="entry name" value="DNAJ HOMOLOG SUBFAMILY C MEMBER 4"/>
    <property type="match status" value="1"/>
</dbReference>
<feature type="compositionally biased region" description="Low complexity" evidence="1">
    <location>
        <begin position="187"/>
        <end position="198"/>
    </location>
</feature>
<keyword evidence="2" id="KW-0812">Transmembrane</keyword>
<accession>A0ABR4DUJ9</accession>
<dbReference type="Proteomes" id="UP001600888">
    <property type="component" value="Unassembled WGS sequence"/>
</dbReference>
<evidence type="ECO:0000313" key="5">
    <source>
        <dbReference type="Proteomes" id="UP001600888"/>
    </source>
</evidence>
<dbReference type="Gene3D" id="1.10.287.110">
    <property type="entry name" value="DnaJ domain"/>
    <property type="match status" value="1"/>
</dbReference>
<proteinExistence type="predicted"/>
<evidence type="ECO:0000259" key="3">
    <source>
        <dbReference type="PROSITE" id="PS50076"/>
    </source>
</evidence>